<organism evidence="1 2">
    <name type="scientific">Lupinus luteus</name>
    <name type="common">European yellow lupine</name>
    <dbReference type="NCBI Taxonomy" id="3873"/>
    <lineage>
        <taxon>Eukaryota</taxon>
        <taxon>Viridiplantae</taxon>
        <taxon>Streptophyta</taxon>
        <taxon>Embryophyta</taxon>
        <taxon>Tracheophyta</taxon>
        <taxon>Spermatophyta</taxon>
        <taxon>Magnoliopsida</taxon>
        <taxon>eudicotyledons</taxon>
        <taxon>Gunneridae</taxon>
        <taxon>Pentapetalae</taxon>
        <taxon>rosids</taxon>
        <taxon>fabids</taxon>
        <taxon>Fabales</taxon>
        <taxon>Fabaceae</taxon>
        <taxon>Papilionoideae</taxon>
        <taxon>50 kb inversion clade</taxon>
        <taxon>genistoids sensu lato</taxon>
        <taxon>core genistoids</taxon>
        <taxon>Genisteae</taxon>
        <taxon>Lupinus</taxon>
    </lineage>
</organism>
<dbReference type="EMBL" id="CAXHTB010000023">
    <property type="protein sequence ID" value="CAL0331054.1"/>
    <property type="molecule type" value="Genomic_DNA"/>
</dbReference>
<reference evidence="1 2" key="1">
    <citation type="submission" date="2024-03" db="EMBL/GenBank/DDBJ databases">
        <authorList>
            <person name="Martinez-Hernandez J."/>
        </authorList>
    </citation>
    <scope>NUCLEOTIDE SEQUENCE [LARGE SCALE GENOMIC DNA]</scope>
</reference>
<gene>
    <name evidence="1" type="ORF">LLUT_LOCUS32114</name>
</gene>
<sequence length="117" mass="13478">MTMWWNWRSRNNMVLDSTPWTLQEFFRKFSTNYADEERYGLASSRMTLDRASPWLSPPADWTKLNTDGGLTSPTSMSSATLKGLNLACSKCFRKVICELDCLEVVEALNNRDVIHLH</sequence>
<evidence type="ECO:0008006" key="3">
    <source>
        <dbReference type="Google" id="ProtNLM"/>
    </source>
</evidence>
<accession>A0AAV1YAM7</accession>
<comment type="caution">
    <text evidence="1">The sequence shown here is derived from an EMBL/GenBank/DDBJ whole genome shotgun (WGS) entry which is preliminary data.</text>
</comment>
<dbReference type="Proteomes" id="UP001497480">
    <property type="component" value="Unassembled WGS sequence"/>
</dbReference>
<proteinExistence type="predicted"/>
<keyword evidence="2" id="KW-1185">Reference proteome</keyword>
<dbReference type="AlphaFoldDB" id="A0AAV1YAM7"/>
<protein>
    <recommendedName>
        <fullName evidence="3">RNase H type-1 domain-containing protein</fullName>
    </recommendedName>
</protein>
<evidence type="ECO:0000313" key="1">
    <source>
        <dbReference type="EMBL" id="CAL0331054.1"/>
    </source>
</evidence>
<evidence type="ECO:0000313" key="2">
    <source>
        <dbReference type="Proteomes" id="UP001497480"/>
    </source>
</evidence>
<name>A0AAV1YAM7_LUPLU</name>